<evidence type="ECO:0000256" key="1">
    <source>
        <dbReference type="ARBA" id="ARBA00023015"/>
    </source>
</evidence>
<comment type="caution">
    <text evidence="4">The sequence shown here is derived from an EMBL/GenBank/DDBJ whole genome shotgun (WGS) entry which is preliminary data.</text>
</comment>
<proteinExistence type="predicted"/>
<dbReference type="PANTHER" id="PTHR35807">
    <property type="entry name" value="TRANSCRIPTIONAL REGULATOR REDD-RELATED"/>
    <property type="match status" value="1"/>
</dbReference>
<dbReference type="InterPro" id="IPR005158">
    <property type="entry name" value="BTAD"/>
</dbReference>
<dbReference type="InterPro" id="IPR051677">
    <property type="entry name" value="AfsR-DnrI-RedD_regulator"/>
</dbReference>
<keyword evidence="2" id="KW-0804">Transcription</keyword>
<dbReference type="Pfam" id="PF03704">
    <property type="entry name" value="BTAD"/>
    <property type="match status" value="1"/>
</dbReference>
<dbReference type="RefSeq" id="WP_204033087.1">
    <property type="nucleotide sequence ID" value="NZ_BOPC01000011.1"/>
</dbReference>
<dbReference type="CDD" id="cd15831">
    <property type="entry name" value="BTAD"/>
    <property type="match status" value="1"/>
</dbReference>
<evidence type="ECO:0000313" key="5">
    <source>
        <dbReference type="Proteomes" id="UP000653076"/>
    </source>
</evidence>
<sequence>MVWEGQQPTTARKQVQNCIAALRRRLVLAGAPQSLIETRPEGYQLNIEPRTLDATVFVERVATARRLATTGQIEETTAHYRSAMQMWRGPVLDDLDSLVFTTRAAWLTELRLAASEECFELTLRHGGHGRIVSELIQLCAEYPTRERLHGQLMLALDRDGRNRDALDVYRRLRRRLTREMDVGPSPEIAGIYRRLSAHASVA</sequence>
<dbReference type="SUPFAM" id="SSF48452">
    <property type="entry name" value="TPR-like"/>
    <property type="match status" value="1"/>
</dbReference>
<keyword evidence="1" id="KW-0805">Transcription regulation</keyword>
<evidence type="ECO:0000259" key="3">
    <source>
        <dbReference type="SMART" id="SM01043"/>
    </source>
</evidence>
<dbReference type="Gene3D" id="1.25.40.10">
    <property type="entry name" value="Tetratricopeptide repeat domain"/>
    <property type="match status" value="1"/>
</dbReference>
<dbReference type="SMART" id="SM01043">
    <property type="entry name" value="BTAD"/>
    <property type="match status" value="1"/>
</dbReference>
<organism evidence="4 5">
    <name type="scientific">Micromonospora qiuiae</name>
    <dbReference type="NCBI Taxonomy" id="502268"/>
    <lineage>
        <taxon>Bacteria</taxon>
        <taxon>Bacillati</taxon>
        <taxon>Actinomycetota</taxon>
        <taxon>Actinomycetes</taxon>
        <taxon>Micromonosporales</taxon>
        <taxon>Micromonosporaceae</taxon>
        <taxon>Micromonospora</taxon>
    </lineage>
</organism>
<gene>
    <name evidence="4" type="ORF">Vqi01_08190</name>
</gene>
<dbReference type="Gene3D" id="1.10.10.10">
    <property type="entry name" value="Winged helix-like DNA-binding domain superfamily/Winged helix DNA-binding domain"/>
    <property type="match status" value="1"/>
</dbReference>
<dbReference type="Proteomes" id="UP000653076">
    <property type="component" value="Unassembled WGS sequence"/>
</dbReference>
<evidence type="ECO:0000313" key="4">
    <source>
        <dbReference type="EMBL" id="GIJ25657.1"/>
    </source>
</evidence>
<evidence type="ECO:0000256" key="2">
    <source>
        <dbReference type="ARBA" id="ARBA00023163"/>
    </source>
</evidence>
<reference evidence="4 5" key="1">
    <citation type="submission" date="2021-01" db="EMBL/GenBank/DDBJ databases">
        <title>Whole genome shotgun sequence of Verrucosispora qiuiae NBRC 106684.</title>
        <authorList>
            <person name="Komaki H."/>
            <person name="Tamura T."/>
        </authorList>
    </citation>
    <scope>NUCLEOTIDE SEQUENCE [LARGE SCALE GENOMIC DNA]</scope>
    <source>
        <strain evidence="4 5">NBRC 106684</strain>
    </source>
</reference>
<accession>A0ABQ4J667</accession>
<dbReference type="InterPro" id="IPR036388">
    <property type="entry name" value="WH-like_DNA-bd_sf"/>
</dbReference>
<protein>
    <recommendedName>
        <fullName evidence="3">Bacterial transcriptional activator domain-containing protein</fullName>
    </recommendedName>
</protein>
<keyword evidence="5" id="KW-1185">Reference proteome</keyword>
<name>A0ABQ4J667_9ACTN</name>
<feature type="domain" description="Bacterial transcriptional activator" evidence="3">
    <location>
        <begin position="52"/>
        <end position="196"/>
    </location>
</feature>
<dbReference type="EMBL" id="BOPC01000011">
    <property type="protein sequence ID" value="GIJ25657.1"/>
    <property type="molecule type" value="Genomic_DNA"/>
</dbReference>
<dbReference type="PANTHER" id="PTHR35807:SF1">
    <property type="entry name" value="TRANSCRIPTIONAL REGULATOR REDD"/>
    <property type="match status" value="1"/>
</dbReference>
<dbReference type="InterPro" id="IPR011990">
    <property type="entry name" value="TPR-like_helical_dom_sf"/>
</dbReference>